<accession>U2J3X4</accession>
<feature type="domain" description="SMODS-associated and fused to various effectors" evidence="1">
    <location>
        <begin position="174"/>
        <end position="362"/>
    </location>
</feature>
<dbReference type="Proteomes" id="UP000016584">
    <property type="component" value="Unassembled WGS sequence"/>
</dbReference>
<proteinExistence type="predicted"/>
<dbReference type="InterPro" id="IPR040836">
    <property type="entry name" value="SAVED"/>
</dbReference>
<dbReference type="RefSeq" id="WP_021072080.1">
    <property type="nucleotide sequence ID" value="NZ_ATDL01000022.1"/>
</dbReference>
<dbReference type="eggNOG" id="COG1403">
    <property type="taxonomic scope" value="Bacteria"/>
</dbReference>
<evidence type="ECO:0000313" key="2">
    <source>
        <dbReference type="EMBL" id="ERJ57348.1"/>
    </source>
</evidence>
<reference evidence="2 3" key="1">
    <citation type="journal article" date="2013" name="Genome Announc.">
        <title>The Draft Genome Sequence of Sphingomonas paucimobilis Strain HER1398 (Proteobacteria), Host to the Giant PAU Phage, Indicates That It Is a Member of the Genus Sphingobacterium (Bacteroidetes).</title>
        <authorList>
            <person name="White R.A.III."/>
            <person name="Suttle C.A."/>
        </authorList>
    </citation>
    <scope>NUCLEOTIDE SEQUENCE [LARGE SCALE GENOMIC DNA]</scope>
    <source>
        <strain evidence="2 3">HER1398</strain>
    </source>
</reference>
<comment type="caution">
    <text evidence="2">The sequence shown here is derived from an EMBL/GenBank/DDBJ whole genome shotgun (WGS) entry which is preliminary data.</text>
</comment>
<sequence>MNKYLIWIRSAGRCQYIGCNKELHTDILTKKRFNQSYIAHIVADQPNGPRGDVIRSPQLADDIDNLMLLCDSHHRLIDKIEVDAHSEPILLAMKRDHELRIQNVTSIHPDRKSFIVSYNANIGANTPNVSYLYVSNFLLPDYFPAQDSSIELGVVNSLNKDSDPDFWEIEIKNLKQKFDRFLLPRIKSGEINHISLFGFAPIPLLIHLGVLLNDILIVDVRQKRRVPDTWAFDSEIETDYIYEEKIRNANLIALKIELSGDITDDRIEKVMGNDVSIYSVRIADPHNDFVKSRKQIKDFGNKLKYVLNDLKKKYGQDMIIHLFPAMPVALAVEFGRVWMPKADMTVKIYDQNAALGGFCEALYLKHE</sequence>
<dbReference type="OrthoDB" id="5379188at2"/>
<keyword evidence="3" id="KW-1185">Reference proteome</keyword>
<dbReference type="STRING" id="1346330.M472_01075"/>
<dbReference type="Pfam" id="PF18145">
    <property type="entry name" value="SAVED"/>
    <property type="match status" value="1"/>
</dbReference>
<name>U2J3X4_9SPHI</name>
<organism evidence="2 3">
    <name type="scientific">Sphingobacterium paucimobilis HER1398</name>
    <dbReference type="NCBI Taxonomy" id="1346330"/>
    <lineage>
        <taxon>Bacteria</taxon>
        <taxon>Pseudomonadati</taxon>
        <taxon>Bacteroidota</taxon>
        <taxon>Sphingobacteriia</taxon>
        <taxon>Sphingobacteriales</taxon>
        <taxon>Sphingobacteriaceae</taxon>
        <taxon>Sphingobacterium</taxon>
    </lineage>
</organism>
<dbReference type="NCBIfam" id="NF033611">
    <property type="entry name" value="SAVED"/>
    <property type="match status" value="1"/>
</dbReference>
<dbReference type="PATRIC" id="fig|1346330.5.peg.4078"/>
<dbReference type="EMBL" id="ATDL01000022">
    <property type="protein sequence ID" value="ERJ57348.1"/>
    <property type="molecule type" value="Genomic_DNA"/>
</dbReference>
<evidence type="ECO:0000313" key="3">
    <source>
        <dbReference type="Proteomes" id="UP000016584"/>
    </source>
</evidence>
<gene>
    <name evidence="2" type="ORF">M472_01075</name>
</gene>
<dbReference type="InterPro" id="IPR003615">
    <property type="entry name" value="HNH_nuc"/>
</dbReference>
<dbReference type="CDD" id="cd00085">
    <property type="entry name" value="HNHc"/>
    <property type="match status" value="1"/>
</dbReference>
<evidence type="ECO:0000259" key="1">
    <source>
        <dbReference type="Pfam" id="PF18145"/>
    </source>
</evidence>
<protein>
    <recommendedName>
        <fullName evidence="1">SMODS-associated and fused to various effectors domain-containing protein</fullName>
    </recommendedName>
</protein>
<dbReference type="AlphaFoldDB" id="U2J3X4"/>